<proteinExistence type="predicted"/>
<evidence type="ECO:0000313" key="3">
    <source>
        <dbReference type="Proteomes" id="UP000077684"/>
    </source>
</evidence>
<feature type="region of interest" description="Disordered" evidence="1">
    <location>
        <begin position="166"/>
        <end position="220"/>
    </location>
</feature>
<dbReference type="EMBL" id="LWDE02000254">
    <property type="protein sequence ID" value="KAE8249959.1"/>
    <property type="molecule type" value="Genomic_DNA"/>
</dbReference>
<keyword evidence="3" id="KW-1185">Reference proteome</keyword>
<dbReference type="Proteomes" id="UP000077684">
    <property type="component" value="Unassembled WGS sequence"/>
</dbReference>
<reference evidence="2" key="2">
    <citation type="journal article" date="2019" name="IMA Fungus">
        <title>Genome sequencing and comparison of five Tilletia species to identify candidate genes for the detection of regulated species infecting wheat.</title>
        <authorList>
            <person name="Nguyen H.D.T."/>
            <person name="Sultana T."/>
            <person name="Kesanakurti P."/>
            <person name="Hambleton S."/>
        </authorList>
    </citation>
    <scope>NUCLEOTIDE SEQUENCE</scope>
    <source>
        <strain evidence="2">DAOMC 236426</strain>
    </source>
</reference>
<feature type="region of interest" description="Disordered" evidence="1">
    <location>
        <begin position="329"/>
        <end position="374"/>
    </location>
</feature>
<evidence type="ECO:0000256" key="1">
    <source>
        <dbReference type="SAM" id="MobiDB-lite"/>
    </source>
</evidence>
<gene>
    <name evidence="2" type="ORF">A4X06_0g2986</name>
</gene>
<dbReference type="AlphaFoldDB" id="A0A8X7MWB3"/>
<feature type="region of interest" description="Disordered" evidence="1">
    <location>
        <begin position="17"/>
        <end position="61"/>
    </location>
</feature>
<evidence type="ECO:0000313" key="2">
    <source>
        <dbReference type="EMBL" id="KAE8249959.1"/>
    </source>
</evidence>
<accession>A0A8X7MWB3</accession>
<comment type="caution">
    <text evidence="2">The sequence shown here is derived from an EMBL/GenBank/DDBJ whole genome shotgun (WGS) entry which is preliminary data.</text>
</comment>
<name>A0A8X7MWB3_9BASI</name>
<feature type="compositionally biased region" description="Pro residues" evidence="1">
    <location>
        <begin position="201"/>
        <end position="218"/>
    </location>
</feature>
<sequence length="374" mass="41099">MLRSAVARAAGAFRHAHRIQQYQHPARARDTRISAQGSEESRWSSPDAGPESEVESVQQPRTKTKTVIIRNIKTTESISKALFARIALSKIAFACPSFRLRVVPDPGGRFSPHAEAPWLPMPPGEGTHKRRHLMIEVGRGRGARVGMGEGDLSSGRERDLGAGADTRALDTAPPADANDADPDADTSTPSLPTSPFTPLGPLFPHPLPRPPPYPPLPNPSHELELRTMFINAKKETHKSAVVRGRCRRRLQTALRTMFLEEGEGGEGRAILGREGRGLYVPRELARFVHTDHVYVFFPQPITFTAKMKDMAKDFYDALQFSSKKIDALARPAPSHPPLPPSGRGSFHKRVIAGQNFSGARQTGGGFSKKPSRWE</sequence>
<protein>
    <submittedName>
        <fullName evidence="2">Uncharacterized protein</fullName>
    </submittedName>
</protein>
<organism evidence="2 3">
    <name type="scientific">Tilletia controversa</name>
    <name type="common">dwarf bunt fungus</name>
    <dbReference type="NCBI Taxonomy" id="13291"/>
    <lineage>
        <taxon>Eukaryota</taxon>
        <taxon>Fungi</taxon>
        <taxon>Dikarya</taxon>
        <taxon>Basidiomycota</taxon>
        <taxon>Ustilaginomycotina</taxon>
        <taxon>Exobasidiomycetes</taxon>
        <taxon>Tilletiales</taxon>
        <taxon>Tilletiaceae</taxon>
        <taxon>Tilletia</taxon>
    </lineage>
</organism>
<reference evidence="2" key="1">
    <citation type="submission" date="2016-04" db="EMBL/GenBank/DDBJ databases">
        <authorList>
            <person name="Nguyen H.D."/>
            <person name="Samba Siva P."/>
            <person name="Cullis J."/>
            <person name="Levesque C.A."/>
            <person name="Hambleton S."/>
        </authorList>
    </citation>
    <scope>NUCLEOTIDE SEQUENCE</scope>
    <source>
        <strain evidence="2">DAOMC 236426</strain>
    </source>
</reference>
<feature type="compositionally biased region" description="Low complexity" evidence="1">
    <location>
        <begin position="185"/>
        <end position="200"/>
    </location>
</feature>